<comment type="caution">
    <text evidence="2">The sequence shown here is derived from an EMBL/GenBank/DDBJ whole genome shotgun (WGS) entry which is preliminary data.</text>
</comment>
<dbReference type="RefSeq" id="WP_075730318.1">
    <property type="nucleotide sequence ID" value="NZ_BJNB01000016.1"/>
</dbReference>
<dbReference type="GeneID" id="82880936"/>
<dbReference type="SMART" id="SM00470">
    <property type="entry name" value="ParB"/>
    <property type="match status" value="1"/>
</dbReference>
<name>A0AB73B7T5_CORFL</name>
<dbReference type="InterPro" id="IPR036086">
    <property type="entry name" value="ParB/Sulfiredoxin_sf"/>
</dbReference>
<accession>A0AB73B7T5</accession>
<evidence type="ECO:0000313" key="2">
    <source>
        <dbReference type="EMBL" id="GEB97762.1"/>
    </source>
</evidence>
<dbReference type="Proteomes" id="UP000315353">
    <property type="component" value="Unassembled WGS sequence"/>
</dbReference>
<dbReference type="InterPro" id="IPR003115">
    <property type="entry name" value="ParB_N"/>
</dbReference>
<organism evidence="2 3">
    <name type="scientific">Corynebacterium flavescens</name>
    <dbReference type="NCBI Taxonomy" id="28028"/>
    <lineage>
        <taxon>Bacteria</taxon>
        <taxon>Bacillati</taxon>
        <taxon>Actinomycetota</taxon>
        <taxon>Actinomycetes</taxon>
        <taxon>Mycobacteriales</taxon>
        <taxon>Corynebacteriaceae</taxon>
        <taxon>Corynebacterium</taxon>
    </lineage>
</organism>
<gene>
    <name evidence="2" type="ORF">CFL01nite_12570</name>
</gene>
<dbReference type="EMBL" id="BJNB01000016">
    <property type="protein sequence ID" value="GEB97762.1"/>
    <property type="molecule type" value="Genomic_DNA"/>
</dbReference>
<sequence length="223" mass="24396">MSTHDGALELLPIEQLREYGRNARKGNIPALKDSLRAHGLYKPLLVNVGSQTSSEWEVLAGSHTLTAMRELNREAQEAGETALHLMVPCYVIDVGEEEAARLVLVDNKTSDGSTYNDEALTDLLDWLPDLDGTGFTDGELADLLAGMQEEEIPAEEPTESPYDDFIHVSLQLPPHLASQWLNHANQFDSPEEALEYLLDHGAGEETPAAETSVTSPVVFMTGN</sequence>
<dbReference type="SUPFAM" id="SSF110849">
    <property type="entry name" value="ParB/Sulfiredoxin"/>
    <property type="match status" value="1"/>
</dbReference>
<dbReference type="Pfam" id="PF02195">
    <property type="entry name" value="ParB_N"/>
    <property type="match status" value="1"/>
</dbReference>
<reference evidence="2 3" key="1">
    <citation type="submission" date="2019-06" db="EMBL/GenBank/DDBJ databases">
        <title>Whole genome shotgun sequence of Corynebacterium flavescens NBRC 14136.</title>
        <authorList>
            <person name="Hosoyama A."/>
            <person name="Uohara A."/>
            <person name="Ohji S."/>
            <person name="Ichikawa N."/>
        </authorList>
    </citation>
    <scope>NUCLEOTIDE SEQUENCE [LARGE SCALE GENOMIC DNA]</scope>
    <source>
        <strain evidence="2 3">NBRC 14136</strain>
    </source>
</reference>
<evidence type="ECO:0000313" key="3">
    <source>
        <dbReference type="Proteomes" id="UP000315353"/>
    </source>
</evidence>
<dbReference type="Gene3D" id="3.90.1530.10">
    <property type="entry name" value="Conserved hypothetical protein from pyrococcus furiosus pfu- 392566-001, ParB domain"/>
    <property type="match status" value="1"/>
</dbReference>
<proteinExistence type="predicted"/>
<evidence type="ECO:0000259" key="1">
    <source>
        <dbReference type="SMART" id="SM00470"/>
    </source>
</evidence>
<protein>
    <recommendedName>
        <fullName evidence="1">ParB-like N-terminal domain-containing protein</fullName>
    </recommendedName>
</protein>
<feature type="domain" description="ParB-like N-terminal" evidence="1">
    <location>
        <begin position="9"/>
        <end position="108"/>
    </location>
</feature>
<dbReference type="AlphaFoldDB" id="A0AB73B7T5"/>